<feature type="transmembrane region" description="Helical" evidence="16">
    <location>
        <begin position="104"/>
        <end position="122"/>
    </location>
</feature>
<keyword evidence="9 16" id="KW-1133">Transmembrane helix</keyword>
<dbReference type="InterPro" id="IPR000462">
    <property type="entry name" value="CDP-OH_P_trans"/>
</dbReference>
<dbReference type="EC" id="2.7.8.8" evidence="4"/>
<dbReference type="Proteomes" id="UP000023555">
    <property type="component" value="Unassembled WGS sequence"/>
</dbReference>
<dbReference type="InterPro" id="IPR050324">
    <property type="entry name" value="CDP-alcohol_PTase-I"/>
</dbReference>
<evidence type="ECO:0000256" key="3">
    <source>
        <dbReference type="ARBA" id="ARBA00010441"/>
    </source>
</evidence>
<dbReference type="PROSITE" id="PS00379">
    <property type="entry name" value="CDP_ALCOHOL_P_TRANSF"/>
    <property type="match status" value="1"/>
</dbReference>
<dbReference type="Pfam" id="PF01066">
    <property type="entry name" value="CDP-OH_P_transf"/>
    <property type="match status" value="1"/>
</dbReference>
<gene>
    <name evidence="17" type="ORF">P799_14495</name>
</gene>
<name>W7S0S4_LYSSH</name>
<dbReference type="InterPro" id="IPR004533">
    <property type="entry name" value="CDP-diaglyc--ser_O-PTrfase"/>
</dbReference>
<dbReference type="GO" id="GO:0008654">
    <property type="term" value="P:phospholipid biosynthetic process"/>
    <property type="evidence" value="ECO:0007669"/>
    <property type="project" value="UniProtKB-KW"/>
</dbReference>
<keyword evidence="13" id="KW-1208">Phospholipid metabolism</keyword>
<organism evidence="17 18">
    <name type="scientific">Lysinibacillus sphaericus CBAM5</name>
    <dbReference type="NCBI Taxonomy" id="1400869"/>
    <lineage>
        <taxon>Bacteria</taxon>
        <taxon>Bacillati</taxon>
        <taxon>Bacillota</taxon>
        <taxon>Bacilli</taxon>
        <taxon>Bacillales</taxon>
        <taxon>Bacillaceae</taxon>
        <taxon>Lysinibacillus</taxon>
    </lineage>
</organism>
<evidence type="ECO:0000256" key="13">
    <source>
        <dbReference type="ARBA" id="ARBA00023264"/>
    </source>
</evidence>
<reference evidence="17 18" key="1">
    <citation type="journal article" date="2015" name="Stand. Genomic Sci.">
        <title>Genome sequence and description of the mosquitocidal and heavy metal tolerant strain Lysinibacillus sphaericus CBAM5.</title>
        <authorList>
            <person name="Pena-Montenegro T.D."/>
            <person name="Lozano L."/>
            <person name="Dussan J."/>
        </authorList>
    </citation>
    <scope>NUCLEOTIDE SEQUENCE [LARGE SCALE GENOMIC DNA]</scope>
    <source>
        <strain evidence="17">CBAM5</strain>
    </source>
</reference>
<evidence type="ECO:0000256" key="12">
    <source>
        <dbReference type="ARBA" id="ARBA00023209"/>
    </source>
</evidence>
<evidence type="ECO:0000256" key="1">
    <source>
        <dbReference type="ARBA" id="ARBA00000287"/>
    </source>
</evidence>
<evidence type="ECO:0000313" key="17">
    <source>
        <dbReference type="EMBL" id="EWH33220.1"/>
    </source>
</evidence>
<dbReference type="HOGENOM" id="CLU_049944_3_2_9"/>
<evidence type="ECO:0000256" key="16">
    <source>
        <dbReference type="SAM" id="Phobius"/>
    </source>
</evidence>
<comment type="subcellular location">
    <subcellularLocation>
        <location evidence="2">Endomembrane system</location>
        <topology evidence="2">Multi-pass membrane protein</topology>
    </subcellularLocation>
</comment>
<dbReference type="GO" id="GO:0012505">
    <property type="term" value="C:endomembrane system"/>
    <property type="evidence" value="ECO:0007669"/>
    <property type="project" value="UniProtKB-SubCell"/>
</dbReference>
<evidence type="ECO:0000256" key="5">
    <source>
        <dbReference type="ARBA" id="ARBA00017171"/>
    </source>
</evidence>
<evidence type="ECO:0000256" key="7">
    <source>
        <dbReference type="ARBA" id="ARBA00022679"/>
    </source>
</evidence>
<feature type="transmembrane region" description="Helical" evidence="16">
    <location>
        <begin position="20"/>
        <end position="36"/>
    </location>
</feature>
<sequence length="180" mass="19922">MFFYHKLVDTTVKKMKSHAANFITISNMSFGGAAIMATLHEYYSYSVLFIFIAALLDRYDGKVARALGQVSELGKQLDSMSDIISFGVAPALLMYEVVLVDFGFAGMMMAVLFIVCGAMRLARFNISEANGYFTGLPITAAGTFLTLTYFVATTFHPAFYLFLFPILALLMISTFTLKKV</sequence>
<keyword evidence="7 15" id="KW-0808">Transferase</keyword>
<evidence type="ECO:0000313" key="18">
    <source>
        <dbReference type="Proteomes" id="UP000023555"/>
    </source>
</evidence>
<dbReference type="GO" id="GO:0016020">
    <property type="term" value="C:membrane"/>
    <property type="evidence" value="ECO:0007669"/>
    <property type="project" value="InterPro"/>
</dbReference>
<dbReference type="AlphaFoldDB" id="W7S0S4"/>
<evidence type="ECO:0000256" key="6">
    <source>
        <dbReference type="ARBA" id="ARBA00022516"/>
    </source>
</evidence>
<comment type="catalytic activity">
    <reaction evidence="1">
        <text>a CDP-1,2-diacyl-sn-glycerol + L-serine = a 1,2-diacyl-sn-glycero-3-phospho-L-serine + CMP + H(+)</text>
        <dbReference type="Rhea" id="RHEA:16913"/>
        <dbReference type="ChEBI" id="CHEBI:15378"/>
        <dbReference type="ChEBI" id="CHEBI:33384"/>
        <dbReference type="ChEBI" id="CHEBI:57262"/>
        <dbReference type="ChEBI" id="CHEBI:58332"/>
        <dbReference type="ChEBI" id="CHEBI:60377"/>
        <dbReference type="EC" id="2.7.8.8"/>
    </reaction>
</comment>
<dbReference type="InterPro" id="IPR043130">
    <property type="entry name" value="CDP-OH_PTrfase_TM_dom"/>
</dbReference>
<evidence type="ECO:0000256" key="2">
    <source>
        <dbReference type="ARBA" id="ARBA00004127"/>
    </source>
</evidence>
<dbReference type="NCBIfam" id="TIGR00473">
    <property type="entry name" value="pssA"/>
    <property type="match status" value="1"/>
</dbReference>
<evidence type="ECO:0000256" key="4">
    <source>
        <dbReference type="ARBA" id="ARBA00013174"/>
    </source>
</evidence>
<evidence type="ECO:0000256" key="8">
    <source>
        <dbReference type="ARBA" id="ARBA00022692"/>
    </source>
</evidence>
<comment type="caution">
    <text evidence="17">The sequence shown here is derived from an EMBL/GenBank/DDBJ whole genome shotgun (WGS) entry which is preliminary data.</text>
</comment>
<dbReference type="Gene3D" id="1.20.120.1760">
    <property type="match status" value="1"/>
</dbReference>
<feature type="transmembrane region" description="Helical" evidence="16">
    <location>
        <begin position="129"/>
        <end position="152"/>
    </location>
</feature>
<evidence type="ECO:0000256" key="14">
    <source>
        <dbReference type="ARBA" id="ARBA00032361"/>
    </source>
</evidence>
<comment type="similarity">
    <text evidence="3 15">Belongs to the CDP-alcohol phosphatidyltransferase class-I family.</text>
</comment>
<dbReference type="PANTHER" id="PTHR14269:SF61">
    <property type="entry name" value="CDP-DIACYLGLYCEROL--SERINE O-PHOSPHATIDYLTRANSFERASE"/>
    <property type="match status" value="1"/>
</dbReference>
<dbReference type="EMBL" id="AYKQ01000009">
    <property type="protein sequence ID" value="EWH33220.1"/>
    <property type="molecule type" value="Genomic_DNA"/>
</dbReference>
<dbReference type="PANTHER" id="PTHR14269">
    <property type="entry name" value="CDP-DIACYLGLYCEROL--GLYCEROL-3-PHOSPHATE 3-PHOSPHATIDYLTRANSFERASE-RELATED"/>
    <property type="match status" value="1"/>
</dbReference>
<keyword evidence="10" id="KW-0443">Lipid metabolism</keyword>
<dbReference type="InterPro" id="IPR048254">
    <property type="entry name" value="CDP_ALCOHOL_P_TRANSF_CS"/>
</dbReference>
<evidence type="ECO:0000256" key="11">
    <source>
        <dbReference type="ARBA" id="ARBA00023136"/>
    </source>
</evidence>
<keyword evidence="8 16" id="KW-0812">Transmembrane</keyword>
<protein>
    <recommendedName>
        <fullName evidence="5">CDP-diacylglycerol--serine O-phosphatidyltransferase</fullName>
        <ecNumber evidence="4">2.7.8.8</ecNumber>
    </recommendedName>
    <alternativeName>
        <fullName evidence="14">Phosphatidylserine synthase</fullName>
    </alternativeName>
</protein>
<dbReference type="GO" id="GO:0003882">
    <property type="term" value="F:CDP-diacylglycerol-serine O-phosphatidyltransferase activity"/>
    <property type="evidence" value="ECO:0007669"/>
    <property type="project" value="UniProtKB-EC"/>
</dbReference>
<keyword evidence="11 16" id="KW-0472">Membrane</keyword>
<proteinExistence type="inferred from homology"/>
<accession>W7S0S4</accession>
<evidence type="ECO:0000256" key="15">
    <source>
        <dbReference type="RuleBase" id="RU003750"/>
    </source>
</evidence>
<keyword evidence="6" id="KW-0444">Lipid biosynthesis</keyword>
<evidence type="ECO:0000256" key="9">
    <source>
        <dbReference type="ARBA" id="ARBA00022989"/>
    </source>
</evidence>
<evidence type="ECO:0000256" key="10">
    <source>
        <dbReference type="ARBA" id="ARBA00023098"/>
    </source>
</evidence>
<feature type="transmembrane region" description="Helical" evidence="16">
    <location>
        <begin position="158"/>
        <end position="177"/>
    </location>
</feature>
<keyword evidence="12" id="KW-0594">Phospholipid biosynthesis</keyword>